<keyword evidence="2 4" id="KW-0521">NADP</keyword>
<evidence type="ECO:0000259" key="6">
    <source>
        <dbReference type="Pfam" id="PF08546"/>
    </source>
</evidence>
<evidence type="ECO:0000313" key="8">
    <source>
        <dbReference type="Proteomes" id="UP000007241"/>
    </source>
</evidence>
<evidence type="ECO:0000259" key="5">
    <source>
        <dbReference type="Pfam" id="PF02558"/>
    </source>
</evidence>
<comment type="similarity">
    <text evidence="1 4">Belongs to the ketopantoate reductase family.</text>
</comment>
<dbReference type="InterPro" id="IPR003710">
    <property type="entry name" value="ApbA"/>
</dbReference>
<dbReference type="OrthoDB" id="3609at2759"/>
<protein>
    <recommendedName>
        <fullName evidence="4">2-dehydropantoate 2-reductase</fullName>
        <ecNumber evidence="4">1.1.1.169</ecNumber>
    </recommendedName>
    <alternativeName>
        <fullName evidence="4">Ketopantoate reductase</fullName>
    </alternativeName>
</protein>
<comment type="catalytic activity">
    <reaction evidence="4">
        <text>(R)-pantoate + NADP(+) = 2-dehydropantoate + NADPH + H(+)</text>
        <dbReference type="Rhea" id="RHEA:16233"/>
        <dbReference type="ChEBI" id="CHEBI:11561"/>
        <dbReference type="ChEBI" id="CHEBI:15378"/>
        <dbReference type="ChEBI" id="CHEBI:15980"/>
        <dbReference type="ChEBI" id="CHEBI:57783"/>
        <dbReference type="ChEBI" id="CHEBI:58349"/>
        <dbReference type="EC" id="1.1.1.169"/>
    </reaction>
</comment>
<dbReference type="InterPro" id="IPR013752">
    <property type="entry name" value="KPA_reductase"/>
</dbReference>
<feature type="domain" description="Ketopantoate reductase N-terminal" evidence="5">
    <location>
        <begin position="5"/>
        <end position="163"/>
    </location>
</feature>
<dbReference type="Pfam" id="PF02558">
    <property type="entry name" value="ApbA"/>
    <property type="match status" value="1"/>
</dbReference>
<reference evidence="7 8" key="1">
    <citation type="submission" date="2009-12" db="EMBL/GenBank/DDBJ databases">
        <title>The draft genome of Batrachochytrium dendrobatidis.</title>
        <authorList>
            <consortium name="US DOE Joint Genome Institute (JGI-PGF)"/>
            <person name="Kuo A."/>
            <person name="Salamov A."/>
            <person name="Schmutz J."/>
            <person name="Lucas S."/>
            <person name="Pitluck S."/>
            <person name="Rosenblum E."/>
            <person name="Stajich J."/>
            <person name="Eisen M."/>
            <person name="Grigoriev I.V."/>
        </authorList>
    </citation>
    <scope>NUCLEOTIDE SEQUENCE [LARGE SCALE GENOMIC DNA]</scope>
    <source>
        <strain evidence="8">JAM81 / FGSC 10211</strain>
    </source>
</reference>
<dbReference type="GeneID" id="18241752"/>
<comment type="function">
    <text evidence="4">Catalyzes the NADPH-dependent reduction of ketopantoate into pantoic acid.</text>
</comment>
<dbReference type="InterPro" id="IPR051402">
    <property type="entry name" value="KPR-Related"/>
</dbReference>
<dbReference type="GO" id="GO:0015940">
    <property type="term" value="P:pantothenate biosynthetic process"/>
    <property type="evidence" value="ECO:0007669"/>
    <property type="project" value="InterPro"/>
</dbReference>
<dbReference type="GO" id="GO:0008677">
    <property type="term" value="F:2-dehydropantoate 2-reductase activity"/>
    <property type="evidence" value="ECO:0007669"/>
    <property type="project" value="UniProtKB-EC"/>
</dbReference>
<feature type="domain" description="Ketopantoate reductase C-terminal" evidence="6">
    <location>
        <begin position="208"/>
        <end position="331"/>
    </location>
</feature>
<dbReference type="SUPFAM" id="SSF48179">
    <property type="entry name" value="6-phosphogluconate dehydrogenase C-terminal domain-like"/>
    <property type="match status" value="1"/>
</dbReference>
<evidence type="ECO:0000256" key="3">
    <source>
        <dbReference type="ARBA" id="ARBA00023002"/>
    </source>
</evidence>
<dbReference type="AlphaFoldDB" id="F4NRN3"/>
<dbReference type="Gene3D" id="1.10.1040.10">
    <property type="entry name" value="N-(1-d-carboxylethyl)-l-norvaline Dehydrogenase, domain 2"/>
    <property type="match status" value="1"/>
</dbReference>
<dbReference type="SUPFAM" id="SSF51735">
    <property type="entry name" value="NAD(P)-binding Rossmann-fold domains"/>
    <property type="match status" value="1"/>
</dbReference>
<evidence type="ECO:0000313" key="7">
    <source>
        <dbReference type="EMBL" id="EGF83757.1"/>
    </source>
</evidence>
<sequence length="344" mass="37975">MPIHVLIVGAGAVGAFYGARLHQPLNKASKETLVSVVCRSNYNIVNKKGFEIESPVYGSSVWKPHRVFNSCTQAAASGIQFDYIVVTTKALPEVRDDSVDISPVVTGISAIVLIQNGFGIEWPYRDRYPQSPIISCVTLVSCTQTKPGLIVHSRWARIYMGPFYTKNNPTQQPPLALQTETTSNMTTLVDLFKQGGVDEAYMMDAIEIQLTRWHKLAINATFSPTSILGGGVGIASLLPDPTINEHARECMREVFEAGPKLFGRPFPSHLASIDSILENTKKNVGFKPSMLVDWEEKRPLELEVILGNPLNLAKLHGVEMPRIQTLYALLKSAYAQRKSAHSKL</sequence>
<dbReference type="EMBL" id="GL882879">
    <property type="protein sequence ID" value="EGF83757.1"/>
    <property type="molecule type" value="Genomic_DNA"/>
</dbReference>
<keyword evidence="8" id="KW-1185">Reference proteome</keyword>
<proteinExistence type="inferred from homology"/>
<dbReference type="STRING" id="684364.F4NRN3"/>
<dbReference type="InterPro" id="IPR013328">
    <property type="entry name" value="6PGD_dom2"/>
</dbReference>
<dbReference type="HOGENOM" id="CLU_031468_2_0_1"/>
<dbReference type="InterPro" id="IPR013332">
    <property type="entry name" value="KPR_N"/>
</dbReference>
<evidence type="ECO:0000256" key="4">
    <source>
        <dbReference type="RuleBase" id="RU362068"/>
    </source>
</evidence>
<dbReference type="InterPro" id="IPR036291">
    <property type="entry name" value="NAD(P)-bd_dom_sf"/>
</dbReference>
<accession>F4NRN3</accession>
<dbReference type="FunCoup" id="F4NRN3">
    <property type="interactions" value="223"/>
</dbReference>
<evidence type="ECO:0000256" key="1">
    <source>
        <dbReference type="ARBA" id="ARBA00007870"/>
    </source>
</evidence>
<dbReference type="NCBIfam" id="TIGR00745">
    <property type="entry name" value="apbA_panE"/>
    <property type="match status" value="1"/>
</dbReference>
<keyword evidence="3 4" id="KW-0560">Oxidoreductase</keyword>
<dbReference type="OMA" id="WDYVVVT"/>
<dbReference type="RefSeq" id="XP_006676213.1">
    <property type="nucleotide sequence ID" value="XM_006676150.1"/>
</dbReference>
<dbReference type="Pfam" id="PF08546">
    <property type="entry name" value="ApbA_C"/>
    <property type="match status" value="1"/>
</dbReference>
<dbReference type="Gene3D" id="3.40.50.720">
    <property type="entry name" value="NAD(P)-binding Rossmann-like Domain"/>
    <property type="match status" value="1"/>
</dbReference>
<name>F4NRN3_BATDJ</name>
<dbReference type="InParanoid" id="F4NRN3"/>
<dbReference type="PANTHER" id="PTHR21708">
    <property type="entry name" value="PROBABLE 2-DEHYDROPANTOATE 2-REDUCTASE"/>
    <property type="match status" value="1"/>
</dbReference>
<dbReference type="InterPro" id="IPR008927">
    <property type="entry name" value="6-PGluconate_DH-like_C_sf"/>
</dbReference>
<dbReference type="FunFam" id="3.40.50.720:FF:000609">
    <property type="entry name" value="2-dehydropantoate 2-reductase"/>
    <property type="match status" value="1"/>
</dbReference>
<dbReference type="EC" id="1.1.1.169" evidence="4"/>
<evidence type="ECO:0000256" key="2">
    <source>
        <dbReference type="ARBA" id="ARBA00022857"/>
    </source>
</evidence>
<dbReference type="PANTHER" id="PTHR21708:SF26">
    <property type="entry name" value="2-DEHYDROPANTOATE 2-REDUCTASE"/>
    <property type="match status" value="1"/>
</dbReference>
<dbReference type="FunFam" id="1.10.1040.10:FF:000017">
    <property type="entry name" value="2-dehydropantoate 2-reductase"/>
    <property type="match status" value="1"/>
</dbReference>
<dbReference type="Proteomes" id="UP000007241">
    <property type="component" value="Unassembled WGS sequence"/>
</dbReference>
<dbReference type="GO" id="GO:0005737">
    <property type="term" value="C:cytoplasm"/>
    <property type="evidence" value="ECO:0000318"/>
    <property type="project" value="GO_Central"/>
</dbReference>
<gene>
    <name evidence="7" type="ORF">BATDEDRAFT_84476</name>
</gene>
<organism evidence="7 8">
    <name type="scientific">Batrachochytrium dendrobatidis (strain JAM81 / FGSC 10211)</name>
    <name type="common">Frog chytrid fungus</name>
    <dbReference type="NCBI Taxonomy" id="684364"/>
    <lineage>
        <taxon>Eukaryota</taxon>
        <taxon>Fungi</taxon>
        <taxon>Fungi incertae sedis</taxon>
        <taxon>Chytridiomycota</taxon>
        <taxon>Chytridiomycota incertae sedis</taxon>
        <taxon>Chytridiomycetes</taxon>
        <taxon>Rhizophydiales</taxon>
        <taxon>Rhizophydiales incertae sedis</taxon>
        <taxon>Batrachochytrium</taxon>
    </lineage>
</organism>